<dbReference type="Gene3D" id="3.30.420.110">
    <property type="entry name" value="MutS, connector domain"/>
    <property type="match status" value="1"/>
</dbReference>
<organism evidence="9">
    <name type="scientific">uncultured Poseidoniia archaeon</name>
    <dbReference type="NCBI Taxonomy" id="1697135"/>
    <lineage>
        <taxon>Archaea</taxon>
        <taxon>Methanobacteriati</taxon>
        <taxon>Thermoplasmatota</taxon>
        <taxon>Candidatus Poseidoniia</taxon>
        <taxon>environmental samples</taxon>
    </lineage>
</organism>
<keyword evidence="2 7" id="KW-0547">Nucleotide-binding</keyword>
<dbReference type="PANTHER" id="PTHR11361:SF34">
    <property type="entry name" value="DNA MISMATCH REPAIR PROTEIN MSH1, MITOCHONDRIAL"/>
    <property type="match status" value="1"/>
</dbReference>
<dbReference type="GO" id="GO:0030983">
    <property type="term" value="F:mismatched DNA binding"/>
    <property type="evidence" value="ECO:0007669"/>
    <property type="project" value="InterPro"/>
</dbReference>
<dbReference type="AlphaFoldDB" id="A0A1B1TBI4"/>
<dbReference type="Gene3D" id="3.40.1170.10">
    <property type="entry name" value="DNA repair protein MutS, domain I"/>
    <property type="match status" value="1"/>
</dbReference>
<evidence type="ECO:0000256" key="4">
    <source>
        <dbReference type="ARBA" id="ARBA00022840"/>
    </source>
</evidence>
<dbReference type="SUPFAM" id="SSF48334">
    <property type="entry name" value="DNA repair protein MutS, domain III"/>
    <property type="match status" value="1"/>
</dbReference>
<dbReference type="GO" id="GO:0005524">
    <property type="term" value="F:ATP binding"/>
    <property type="evidence" value="ECO:0007669"/>
    <property type="project" value="UniProtKB-KW"/>
</dbReference>
<keyword evidence="5 7" id="KW-0238">DNA-binding</keyword>
<evidence type="ECO:0000256" key="7">
    <source>
        <dbReference type="RuleBase" id="RU003756"/>
    </source>
</evidence>
<keyword evidence="3 7" id="KW-0227">DNA damage</keyword>
<dbReference type="Pfam" id="PF01624">
    <property type="entry name" value="MutS_I"/>
    <property type="match status" value="1"/>
</dbReference>
<dbReference type="SUPFAM" id="SSF53150">
    <property type="entry name" value="DNA repair protein MutS, domain II"/>
    <property type="match status" value="1"/>
</dbReference>
<dbReference type="InterPro" id="IPR007860">
    <property type="entry name" value="DNA_mmatch_repair_MutS_con_dom"/>
</dbReference>
<protein>
    <recommendedName>
        <fullName evidence="8">DNA mismatch repair protein MutS core domain-containing protein</fullName>
    </recommendedName>
</protein>
<evidence type="ECO:0000256" key="5">
    <source>
        <dbReference type="ARBA" id="ARBA00023125"/>
    </source>
</evidence>
<dbReference type="InterPro" id="IPR027417">
    <property type="entry name" value="P-loop_NTPase"/>
</dbReference>
<keyword evidence="4" id="KW-0067">ATP-binding</keyword>
<dbReference type="SUPFAM" id="SSF55271">
    <property type="entry name" value="DNA repair protein MutS, domain I"/>
    <property type="match status" value="1"/>
</dbReference>
<reference evidence="9" key="1">
    <citation type="submission" date="2014-11" db="EMBL/GenBank/DDBJ databases">
        <authorList>
            <person name="Zhu J."/>
            <person name="Qi W."/>
            <person name="Song R."/>
        </authorList>
    </citation>
    <scope>NUCLEOTIDE SEQUENCE</scope>
</reference>
<evidence type="ECO:0000256" key="6">
    <source>
        <dbReference type="ARBA" id="ARBA00023204"/>
    </source>
</evidence>
<dbReference type="InterPro" id="IPR016151">
    <property type="entry name" value="DNA_mismatch_repair_MutS_N"/>
</dbReference>
<dbReference type="Gene3D" id="3.40.50.300">
    <property type="entry name" value="P-loop containing nucleotide triphosphate hydrolases"/>
    <property type="match status" value="1"/>
</dbReference>
<dbReference type="Pfam" id="PF05192">
    <property type="entry name" value="MutS_III"/>
    <property type="match status" value="1"/>
</dbReference>
<dbReference type="SMART" id="SM00533">
    <property type="entry name" value="MUTSd"/>
    <property type="match status" value="1"/>
</dbReference>
<dbReference type="SUPFAM" id="SSF52540">
    <property type="entry name" value="P-loop containing nucleoside triphosphate hydrolases"/>
    <property type="match status" value="1"/>
</dbReference>
<dbReference type="InterPro" id="IPR007696">
    <property type="entry name" value="DNA_mismatch_repair_MutS_core"/>
</dbReference>
<evidence type="ECO:0000256" key="3">
    <source>
        <dbReference type="ARBA" id="ARBA00022763"/>
    </source>
</evidence>
<reference evidence="9" key="2">
    <citation type="journal article" date="2015" name="ISME J.">
        <title>A new class of marine Euryarchaeota group II from the Mediterranean deep chlorophyll maximum.</title>
        <authorList>
            <person name="Martin-Cuadrado A.B."/>
            <person name="Garcia-Heredia I."/>
            <person name="Molto A.G."/>
            <person name="Lopez-Ubeda R."/>
            <person name="Kimes N."/>
            <person name="Lopez-Garcia P."/>
            <person name="Moreira D."/>
            <person name="Rodriguez-Valera F."/>
        </authorList>
    </citation>
    <scope>NUCLEOTIDE SEQUENCE</scope>
</reference>
<dbReference type="EMBL" id="KP211844">
    <property type="protein sequence ID" value="ANV79642.1"/>
    <property type="molecule type" value="Genomic_DNA"/>
</dbReference>
<sequence length="645" mass="72884">MMDQFMEIKSQHPETILFFRMGDFYELFHEDAEIASEILGLALTARDKNADNPVPMAGFPWHALEDNLRKMLKSGFKVTVAEQESELREGAKLLERVVTRVYTPGSLYEESLLSSEERSLLTAIVLGKEQLGMGVIDASTGESWASTWSGNDRYNRAMDEILRWNPAEIVISSKDSQDSTLCNMFTHLQNTVISQHNASENKRRNRLKEIMKVGDLGHLDLDNAPLSLAAAGLAADYLATVHIADSIPLRDISIIEEKGNMLLDQTTLRNLELTSTLSGEYEGSLLSSINFCRTAMGRRLLKTWILRPLSNIESISSRQNSVNALFRSSKRIDSLRDALKGLRDMERLATQLAYNRSNARDLLATSLAIERMPAVIGICQQTDDVLLNHLTSNLDCLDEMGEEIRRTLVDSPPLSLRDGGLIRDGYSKEIDILRDTTSKGHSWFSDLEKKLRTELEIPSLKVKMNRQIGWFIEVTKTHEDKVPEEWKRKQQMTNGSRYTTDELIQRDDLLLTADTKVKELEYRMFRQLRDKCRGNAQQLAEIAGKVASIDVLQCFAIVAKRRSWVRPEIIDEPIMKIEQGRHPVLEQQGGFVPNDIQLDNKKNFLLITGPNMGGKSTYLRTTALISILAQSGSFVPAIKGRKVRS</sequence>
<evidence type="ECO:0000259" key="8">
    <source>
        <dbReference type="SMART" id="SM00533"/>
    </source>
</evidence>
<comment type="function">
    <text evidence="7">This protein is involved in the repair of mismatches in DNA.</text>
</comment>
<evidence type="ECO:0000313" key="9">
    <source>
        <dbReference type="EMBL" id="ANV79642.1"/>
    </source>
</evidence>
<name>A0A1B1TBI4_9ARCH</name>
<dbReference type="GO" id="GO:0140664">
    <property type="term" value="F:ATP-dependent DNA damage sensor activity"/>
    <property type="evidence" value="ECO:0007669"/>
    <property type="project" value="InterPro"/>
</dbReference>
<dbReference type="InterPro" id="IPR017261">
    <property type="entry name" value="DNA_mismatch_repair_MutS/MSH"/>
</dbReference>
<evidence type="ECO:0000256" key="1">
    <source>
        <dbReference type="ARBA" id="ARBA00006271"/>
    </source>
</evidence>
<proteinExistence type="inferred from homology"/>
<dbReference type="Pfam" id="PF00488">
    <property type="entry name" value="MutS_V"/>
    <property type="match status" value="1"/>
</dbReference>
<dbReference type="InterPro" id="IPR045076">
    <property type="entry name" value="MutS"/>
</dbReference>
<accession>A0A1B1TBI4</accession>
<dbReference type="GO" id="GO:0006298">
    <property type="term" value="P:mismatch repair"/>
    <property type="evidence" value="ECO:0007669"/>
    <property type="project" value="InterPro"/>
</dbReference>
<keyword evidence="6 7" id="KW-0234">DNA repair</keyword>
<dbReference type="PIRSF" id="PIRSF037677">
    <property type="entry name" value="DNA_mis_repair_Msh6"/>
    <property type="match status" value="1"/>
</dbReference>
<dbReference type="NCBIfam" id="NF003810">
    <property type="entry name" value="PRK05399.1"/>
    <property type="match status" value="1"/>
</dbReference>
<dbReference type="InterPro" id="IPR000432">
    <property type="entry name" value="DNA_mismatch_repair_MutS_C"/>
</dbReference>
<dbReference type="InterPro" id="IPR007695">
    <property type="entry name" value="DNA_mismatch_repair_MutS-lik_N"/>
</dbReference>
<dbReference type="Pfam" id="PF05190">
    <property type="entry name" value="MutS_IV"/>
    <property type="match status" value="1"/>
</dbReference>
<dbReference type="Pfam" id="PF05188">
    <property type="entry name" value="MutS_II"/>
    <property type="match status" value="1"/>
</dbReference>
<dbReference type="PANTHER" id="PTHR11361">
    <property type="entry name" value="DNA MISMATCH REPAIR PROTEIN MUTS FAMILY MEMBER"/>
    <property type="match status" value="1"/>
</dbReference>
<feature type="domain" description="DNA mismatch repair protein MutS core" evidence="8">
    <location>
        <begin position="280"/>
        <end position="588"/>
    </location>
</feature>
<dbReference type="GO" id="GO:0005829">
    <property type="term" value="C:cytosol"/>
    <property type="evidence" value="ECO:0007669"/>
    <property type="project" value="TreeGrafter"/>
</dbReference>
<dbReference type="Gene3D" id="1.10.1420.10">
    <property type="match status" value="2"/>
</dbReference>
<dbReference type="InterPro" id="IPR007861">
    <property type="entry name" value="DNA_mismatch_repair_MutS_clamp"/>
</dbReference>
<dbReference type="InterPro" id="IPR036187">
    <property type="entry name" value="DNA_mismatch_repair_MutS_sf"/>
</dbReference>
<dbReference type="InterPro" id="IPR036678">
    <property type="entry name" value="MutS_con_dom_sf"/>
</dbReference>
<comment type="similarity">
    <text evidence="1 7">Belongs to the DNA mismatch repair MutS family.</text>
</comment>
<evidence type="ECO:0000256" key="2">
    <source>
        <dbReference type="ARBA" id="ARBA00022741"/>
    </source>
</evidence>